<reference evidence="1 2" key="1">
    <citation type="submission" date="2016-10" db="EMBL/GenBank/DDBJ databases">
        <authorList>
            <person name="de Groot N.N."/>
        </authorList>
    </citation>
    <scope>NUCLEOTIDE SEQUENCE [LARGE SCALE GENOMIC DNA]</scope>
    <source>
        <strain evidence="1 2">CGMCC 4.5681</strain>
    </source>
</reference>
<dbReference type="AlphaFoldDB" id="A0A1G9F1V7"/>
<dbReference type="STRING" id="683260.SAMN05421874_111209"/>
<name>A0A1G9F1V7_9ACTN</name>
<dbReference type="EMBL" id="FNFB01000011">
    <property type="protein sequence ID" value="SDK82342.1"/>
    <property type="molecule type" value="Genomic_DNA"/>
</dbReference>
<sequence>MTRGRSVDGLGPVAFHGRCPANGPVAESGAAVHVAGRPDRFGVAVG</sequence>
<evidence type="ECO:0000313" key="2">
    <source>
        <dbReference type="Proteomes" id="UP000198683"/>
    </source>
</evidence>
<gene>
    <name evidence="1" type="ORF">SAMN05421874_111209</name>
</gene>
<keyword evidence="2" id="KW-1185">Reference proteome</keyword>
<dbReference type="Proteomes" id="UP000198683">
    <property type="component" value="Unassembled WGS sequence"/>
</dbReference>
<evidence type="ECO:0000313" key="1">
    <source>
        <dbReference type="EMBL" id="SDK82342.1"/>
    </source>
</evidence>
<organism evidence="1 2">
    <name type="scientific">Nonomuraea maritima</name>
    <dbReference type="NCBI Taxonomy" id="683260"/>
    <lineage>
        <taxon>Bacteria</taxon>
        <taxon>Bacillati</taxon>
        <taxon>Actinomycetota</taxon>
        <taxon>Actinomycetes</taxon>
        <taxon>Streptosporangiales</taxon>
        <taxon>Streptosporangiaceae</taxon>
        <taxon>Nonomuraea</taxon>
    </lineage>
</organism>
<proteinExistence type="predicted"/>
<dbReference type="RefSeq" id="WP_176903184.1">
    <property type="nucleotide sequence ID" value="NZ_FNFB01000011.1"/>
</dbReference>
<accession>A0A1G9F1V7</accession>
<protein>
    <submittedName>
        <fullName evidence="1">Uncharacterized protein</fullName>
    </submittedName>
</protein>